<reference evidence="4" key="1">
    <citation type="submission" date="2018-05" db="EMBL/GenBank/DDBJ databases">
        <authorList>
            <person name="Li Y."/>
        </authorList>
    </citation>
    <scope>NUCLEOTIDE SEQUENCE [LARGE SCALE GENOMIC DNA]</scope>
    <source>
        <strain evidence="4">3d-2-2</strain>
    </source>
</reference>
<dbReference type="InterPro" id="IPR000620">
    <property type="entry name" value="EamA_dom"/>
</dbReference>
<dbReference type="AlphaFoldDB" id="A0A2V1K3A6"/>
<keyword evidence="4" id="KW-1185">Reference proteome</keyword>
<protein>
    <submittedName>
        <fullName evidence="3">EamA family transporter</fullName>
    </submittedName>
</protein>
<keyword evidence="1" id="KW-0812">Transmembrane</keyword>
<organism evidence="3 4">
    <name type="scientific">Corticimicrobacter populi</name>
    <dbReference type="NCBI Taxonomy" id="2175229"/>
    <lineage>
        <taxon>Bacteria</taxon>
        <taxon>Pseudomonadati</taxon>
        <taxon>Pseudomonadota</taxon>
        <taxon>Betaproteobacteria</taxon>
        <taxon>Burkholderiales</taxon>
        <taxon>Alcaligenaceae</taxon>
        <taxon>Corticimicrobacter</taxon>
    </lineage>
</organism>
<feature type="transmembrane region" description="Helical" evidence="1">
    <location>
        <begin position="66"/>
        <end position="86"/>
    </location>
</feature>
<feature type="transmembrane region" description="Helical" evidence="1">
    <location>
        <begin position="262"/>
        <end position="279"/>
    </location>
</feature>
<keyword evidence="1" id="KW-1133">Transmembrane helix</keyword>
<feature type="transmembrane region" description="Helical" evidence="1">
    <location>
        <begin position="34"/>
        <end position="54"/>
    </location>
</feature>
<dbReference type="InterPro" id="IPR037185">
    <property type="entry name" value="EmrE-like"/>
</dbReference>
<comment type="caution">
    <text evidence="3">The sequence shown here is derived from an EMBL/GenBank/DDBJ whole genome shotgun (WGS) entry which is preliminary data.</text>
</comment>
<feature type="domain" description="EamA" evidence="2">
    <location>
        <begin position="148"/>
        <end position="279"/>
    </location>
</feature>
<dbReference type="PANTHER" id="PTHR22911">
    <property type="entry name" value="ACYL-MALONYL CONDENSING ENZYME-RELATED"/>
    <property type="match status" value="1"/>
</dbReference>
<dbReference type="PANTHER" id="PTHR22911:SF137">
    <property type="entry name" value="SOLUTE CARRIER FAMILY 35 MEMBER G2-RELATED"/>
    <property type="match status" value="1"/>
</dbReference>
<feature type="transmembrane region" description="Helical" evidence="1">
    <location>
        <begin position="120"/>
        <end position="140"/>
    </location>
</feature>
<dbReference type="Proteomes" id="UP000245212">
    <property type="component" value="Unassembled WGS sequence"/>
</dbReference>
<proteinExistence type="predicted"/>
<gene>
    <name evidence="3" type="ORF">DD235_01840</name>
</gene>
<feature type="transmembrane region" description="Helical" evidence="1">
    <location>
        <begin position="207"/>
        <end position="225"/>
    </location>
</feature>
<dbReference type="RefSeq" id="WP_109060966.1">
    <property type="nucleotide sequence ID" value="NZ_QETA01000001.1"/>
</dbReference>
<feature type="transmembrane region" description="Helical" evidence="1">
    <location>
        <begin position="146"/>
        <end position="169"/>
    </location>
</feature>
<accession>A0A2V1K3A6</accession>
<sequence length="284" mass="30327">MTHQRALAYIHVAAVLFGLTGVFGEVIQAGAVVITLGRALFAVVSLGLMARLQGRPILREMNRRRYLTLLGSGALLAVHWVTFFVSVKVGGIAVATLGFASFPAFITLCEALFFKERIGLLEWLLLGLVSLGLVLVTPSFDFADEGTIGLVWGLLSGLSFALLAISNRYAARGIDPLQVSFWQNIAVALCALPFSLGAIGAVSPSDWFWLALLGVFCTGLSHFLFVSSLARLNARTAGLVIALEPVYAIAFAWALFAQQPSARMMIGALLIIAASVISSRRKSG</sequence>
<evidence type="ECO:0000256" key="1">
    <source>
        <dbReference type="SAM" id="Phobius"/>
    </source>
</evidence>
<dbReference type="GO" id="GO:0016020">
    <property type="term" value="C:membrane"/>
    <property type="evidence" value="ECO:0007669"/>
    <property type="project" value="InterPro"/>
</dbReference>
<evidence type="ECO:0000313" key="4">
    <source>
        <dbReference type="Proteomes" id="UP000245212"/>
    </source>
</evidence>
<feature type="transmembrane region" description="Helical" evidence="1">
    <location>
        <begin position="237"/>
        <end position="256"/>
    </location>
</feature>
<feature type="transmembrane region" description="Helical" evidence="1">
    <location>
        <begin position="92"/>
        <end position="113"/>
    </location>
</feature>
<keyword evidence="1" id="KW-0472">Membrane</keyword>
<dbReference type="SUPFAM" id="SSF103481">
    <property type="entry name" value="Multidrug resistance efflux transporter EmrE"/>
    <property type="match status" value="2"/>
</dbReference>
<dbReference type="Pfam" id="PF00892">
    <property type="entry name" value="EamA"/>
    <property type="match status" value="2"/>
</dbReference>
<dbReference type="EMBL" id="QETA01000001">
    <property type="protein sequence ID" value="PWF25561.1"/>
    <property type="molecule type" value="Genomic_DNA"/>
</dbReference>
<feature type="domain" description="EamA" evidence="2">
    <location>
        <begin position="6"/>
        <end position="136"/>
    </location>
</feature>
<name>A0A2V1K3A6_9BURK</name>
<feature type="transmembrane region" description="Helical" evidence="1">
    <location>
        <begin position="181"/>
        <end position="201"/>
    </location>
</feature>
<dbReference type="Gene3D" id="1.10.3730.20">
    <property type="match status" value="1"/>
</dbReference>
<evidence type="ECO:0000259" key="2">
    <source>
        <dbReference type="Pfam" id="PF00892"/>
    </source>
</evidence>
<evidence type="ECO:0000313" key="3">
    <source>
        <dbReference type="EMBL" id="PWF25561.1"/>
    </source>
</evidence>